<keyword evidence="2" id="KW-1185">Reference proteome</keyword>
<protein>
    <submittedName>
        <fullName evidence="1">Uncharacterized protein</fullName>
    </submittedName>
</protein>
<organism evidence="1 2">
    <name type="scientific">Turnera subulata</name>
    <dbReference type="NCBI Taxonomy" id="218843"/>
    <lineage>
        <taxon>Eukaryota</taxon>
        <taxon>Viridiplantae</taxon>
        <taxon>Streptophyta</taxon>
        <taxon>Embryophyta</taxon>
        <taxon>Tracheophyta</taxon>
        <taxon>Spermatophyta</taxon>
        <taxon>Magnoliopsida</taxon>
        <taxon>eudicotyledons</taxon>
        <taxon>Gunneridae</taxon>
        <taxon>Pentapetalae</taxon>
        <taxon>rosids</taxon>
        <taxon>fabids</taxon>
        <taxon>Malpighiales</taxon>
        <taxon>Passifloraceae</taxon>
        <taxon>Turnera</taxon>
    </lineage>
</organism>
<dbReference type="Gene3D" id="3.10.450.10">
    <property type="match status" value="1"/>
</dbReference>
<name>A0A9Q0J801_9ROSI</name>
<dbReference type="Proteomes" id="UP001141552">
    <property type="component" value="Unassembled WGS sequence"/>
</dbReference>
<gene>
    <name evidence="1" type="ORF">Tsubulata_043645</name>
</gene>
<evidence type="ECO:0000313" key="2">
    <source>
        <dbReference type="Proteomes" id="UP001141552"/>
    </source>
</evidence>
<comment type="caution">
    <text evidence="1">The sequence shown here is derived from an EMBL/GenBank/DDBJ whole genome shotgun (WGS) entry which is preliminary data.</text>
</comment>
<reference evidence="1" key="1">
    <citation type="submission" date="2022-02" db="EMBL/GenBank/DDBJ databases">
        <authorList>
            <person name="Henning P.M."/>
            <person name="McCubbin A.G."/>
            <person name="Shore J.S."/>
        </authorList>
    </citation>
    <scope>NUCLEOTIDE SEQUENCE</scope>
    <source>
        <strain evidence="1">F60SS</strain>
        <tissue evidence="1">Leaves</tissue>
    </source>
</reference>
<evidence type="ECO:0000313" key="1">
    <source>
        <dbReference type="EMBL" id="KAJ4831452.1"/>
    </source>
</evidence>
<accession>A0A9Q0J801</accession>
<sequence>MGAVSSVGLPCPPPLPPNRSLEEGMFFFDYEDPPPGAPPDVVEFFRERREMIHPYWGLISKSLGFDPSGLPANLRHMPAVVLKEADIHGMEVQMSARVAVGQLSRIKSANMELVEVERADFYPDMLATKDSTFYYITFTARDRSSADPPQAYQATIIFKQGPTPLTSGANLTFIRVRPN</sequence>
<reference evidence="1" key="2">
    <citation type="journal article" date="2023" name="Plants (Basel)">
        <title>Annotation of the Turnera subulata (Passifloraceae) Draft Genome Reveals the S-Locus Evolved after the Divergence of Turneroideae from Passifloroideae in a Stepwise Manner.</title>
        <authorList>
            <person name="Henning P.M."/>
            <person name="Roalson E.H."/>
            <person name="Mir W."/>
            <person name="McCubbin A.G."/>
            <person name="Shore J.S."/>
        </authorList>
    </citation>
    <scope>NUCLEOTIDE SEQUENCE</scope>
    <source>
        <strain evidence="1">F60SS</strain>
    </source>
</reference>
<dbReference type="EMBL" id="JAKUCV010005362">
    <property type="protein sequence ID" value="KAJ4831452.1"/>
    <property type="molecule type" value="Genomic_DNA"/>
</dbReference>
<proteinExistence type="predicted"/>
<dbReference type="AlphaFoldDB" id="A0A9Q0J801"/>